<dbReference type="STRING" id="155974.SAMN04487818_101626"/>
<keyword evidence="4" id="KW-1185">Reference proteome</keyword>
<organism evidence="3 4">
    <name type="scientific">Actinokineospora terrae</name>
    <dbReference type="NCBI Taxonomy" id="155974"/>
    <lineage>
        <taxon>Bacteria</taxon>
        <taxon>Bacillati</taxon>
        <taxon>Actinomycetota</taxon>
        <taxon>Actinomycetes</taxon>
        <taxon>Pseudonocardiales</taxon>
        <taxon>Pseudonocardiaceae</taxon>
        <taxon>Actinokineospora</taxon>
    </lineage>
</organism>
<reference evidence="4" key="1">
    <citation type="submission" date="2016-10" db="EMBL/GenBank/DDBJ databases">
        <authorList>
            <person name="Varghese N."/>
            <person name="Submissions S."/>
        </authorList>
    </citation>
    <scope>NUCLEOTIDE SEQUENCE [LARGE SCALE GENOMIC DNA]</scope>
    <source>
        <strain evidence="4">DSM 44260</strain>
    </source>
</reference>
<feature type="compositionally biased region" description="Low complexity" evidence="1">
    <location>
        <begin position="50"/>
        <end position="66"/>
    </location>
</feature>
<keyword evidence="2" id="KW-0472">Membrane</keyword>
<evidence type="ECO:0000313" key="3">
    <source>
        <dbReference type="EMBL" id="SER11395.1"/>
    </source>
</evidence>
<protein>
    <submittedName>
        <fullName evidence="3">Uncharacterized protein</fullName>
    </submittedName>
</protein>
<sequence length="290" mass="30104">MRDDDLITELATAEQHLRQPPNDPAVAAIMARVAARTSSNTGKAAHSWKPSGPTRTRTPTGSPRSGFTVAPQPGRAVVARVGSVPVGARKGVWSVAAAVAVLAVGASALVLGVVDRPGQVVGAGSPTIAVAPESTSEDGCEAVAIDEFVPVPDAATVGWVLPSSPSLGELTGVYWRFGDTAMMTAMYQVGGARVVVERYSPAVGRPYAEPDHPTAEEDVIIGRHLATWTRAPRTNSYPVVYTSKGGRALEGVVICKGSRLTWTSGGYTYAISGPVGEEVLLSMANVFLGD</sequence>
<feature type="transmembrane region" description="Helical" evidence="2">
    <location>
        <begin position="92"/>
        <end position="114"/>
    </location>
</feature>
<dbReference type="EMBL" id="FOGI01000001">
    <property type="protein sequence ID" value="SER11395.1"/>
    <property type="molecule type" value="Genomic_DNA"/>
</dbReference>
<keyword evidence="2" id="KW-0812">Transmembrane</keyword>
<proteinExistence type="predicted"/>
<accession>A0A1H9LJV1</accession>
<evidence type="ECO:0000313" key="4">
    <source>
        <dbReference type="Proteomes" id="UP000199051"/>
    </source>
</evidence>
<evidence type="ECO:0000256" key="1">
    <source>
        <dbReference type="SAM" id="MobiDB-lite"/>
    </source>
</evidence>
<gene>
    <name evidence="3" type="ORF">SAMN04487818_101626</name>
</gene>
<feature type="region of interest" description="Disordered" evidence="1">
    <location>
        <begin position="37"/>
        <end position="68"/>
    </location>
</feature>
<name>A0A1H9LJV1_9PSEU</name>
<evidence type="ECO:0000256" key="2">
    <source>
        <dbReference type="SAM" id="Phobius"/>
    </source>
</evidence>
<dbReference type="Proteomes" id="UP000199051">
    <property type="component" value="Unassembled WGS sequence"/>
</dbReference>
<keyword evidence="2" id="KW-1133">Transmembrane helix</keyword>
<dbReference type="RefSeq" id="WP_143073320.1">
    <property type="nucleotide sequence ID" value="NZ_FOGI01000001.1"/>
</dbReference>
<dbReference type="AlphaFoldDB" id="A0A1H9LJV1"/>